<keyword evidence="3" id="KW-1185">Reference proteome</keyword>
<dbReference type="CDD" id="cd00022">
    <property type="entry name" value="BIR"/>
    <property type="match status" value="2"/>
</dbReference>
<dbReference type="SUPFAM" id="SSF57924">
    <property type="entry name" value="Inhibitor of apoptosis (IAP) repeat"/>
    <property type="match status" value="3"/>
</dbReference>
<name>A0A2G8KVP2_STIJA</name>
<organism evidence="2 3">
    <name type="scientific">Stichopus japonicus</name>
    <name type="common">Sea cucumber</name>
    <dbReference type="NCBI Taxonomy" id="307972"/>
    <lineage>
        <taxon>Eukaryota</taxon>
        <taxon>Metazoa</taxon>
        <taxon>Echinodermata</taxon>
        <taxon>Eleutherozoa</taxon>
        <taxon>Echinozoa</taxon>
        <taxon>Holothuroidea</taxon>
        <taxon>Aspidochirotacea</taxon>
        <taxon>Aspidochirotida</taxon>
        <taxon>Stichopodidae</taxon>
        <taxon>Apostichopus</taxon>
    </lineage>
</organism>
<dbReference type="EMBL" id="MRZV01000344">
    <property type="protein sequence ID" value="PIK52077.1"/>
    <property type="molecule type" value="Genomic_DNA"/>
</dbReference>
<dbReference type="Gene3D" id="1.10.1170.10">
    <property type="entry name" value="Inhibitor Of Apoptosis Protein (2mihbC-IAP-1), Chain A"/>
    <property type="match status" value="3"/>
</dbReference>
<dbReference type="GO" id="GO:0005634">
    <property type="term" value="C:nucleus"/>
    <property type="evidence" value="ECO:0007669"/>
    <property type="project" value="TreeGrafter"/>
</dbReference>
<accession>A0A2G8KVP2</accession>
<dbReference type="SMART" id="SM00238">
    <property type="entry name" value="BIR"/>
    <property type="match status" value="2"/>
</dbReference>
<evidence type="ECO:0000313" key="3">
    <source>
        <dbReference type="Proteomes" id="UP000230750"/>
    </source>
</evidence>
<dbReference type="GO" id="GO:0005737">
    <property type="term" value="C:cytoplasm"/>
    <property type="evidence" value="ECO:0007669"/>
    <property type="project" value="TreeGrafter"/>
</dbReference>
<protein>
    <submittedName>
        <fullName evidence="2">Baculoviral IAP repeat-containing protein 2</fullName>
    </submittedName>
</protein>
<dbReference type="PANTHER" id="PTHR10044:SF139">
    <property type="entry name" value="DEATH-ASSOCIATED INHIBITOR OF APOPTOSIS 2"/>
    <property type="match status" value="1"/>
</dbReference>
<dbReference type="PROSITE" id="PS50143">
    <property type="entry name" value="BIR_REPEAT_2"/>
    <property type="match status" value="2"/>
</dbReference>
<sequence length="296" mass="34263">MLDYITKAREILYVVLVVWHNTNWRSNDSPKRRHKTEYPHCRFVLGKDNRNIPLTAMDSGPIAKTEISKHSPIRSGPTKESKQTRILAERGSDCSNNKSKVKMFSADELTYRSEFNRLQTFQKWPLSSEVNPYELAAGGLFCCREGVVKCFACFVEIKNQWRTGERPSDKHRLLSPSCPFVKGKTTNNEPMSTRQKRLAVIISQSKYPEYFTQEGRLSTYQNWPKAHPQRPTNLAEAGFFANDKDDTVTCFCCGCRLLGWEETDDPWEEHAAWSPKCHWLKFERRVTKPSTQDSNQ</sequence>
<evidence type="ECO:0000256" key="1">
    <source>
        <dbReference type="SAM" id="MobiDB-lite"/>
    </source>
</evidence>
<proteinExistence type="predicted"/>
<feature type="compositionally biased region" description="Basic and acidic residues" evidence="1">
    <location>
        <begin position="77"/>
        <end position="86"/>
    </location>
</feature>
<dbReference type="InterPro" id="IPR001370">
    <property type="entry name" value="BIR_rpt"/>
</dbReference>
<gene>
    <name evidence="2" type="ORF">BSL78_11029</name>
</gene>
<dbReference type="PANTHER" id="PTHR10044">
    <property type="entry name" value="INHIBITOR OF APOPTOSIS"/>
    <property type="match status" value="1"/>
</dbReference>
<dbReference type="Proteomes" id="UP000230750">
    <property type="component" value="Unassembled WGS sequence"/>
</dbReference>
<dbReference type="GO" id="GO:0051726">
    <property type="term" value="P:regulation of cell cycle"/>
    <property type="evidence" value="ECO:0007669"/>
    <property type="project" value="TreeGrafter"/>
</dbReference>
<dbReference type="AlphaFoldDB" id="A0A2G8KVP2"/>
<dbReference type="Pfam" id="PF00653">
    <property type="entry name" value="BIR"/>
    <property type="match status" value="2"/>
</dbReference>
<reference evidence="2 3" key="1">
    <citation type="journal article" date="2017" name="PLoS Biol.">
        <title>The sea cucumber genome provides insights into morphological evolution and visceral regeneration.</title>
        <authorList>
            <person name="Zhang X."/>
            <person name="Sun L."/>
            <person name="Yuan J."/>
            <person name="Sun Y."/>
            <person name="Gao Y."/>
            <person name="Zhang L."/>
            <person name="Li S."/>
            <person name="Dai H."/>
            <person name="Hamel J.F."/>
            <person name="Liu C."/>
            <person name="Yu Y."/>
            <person name="Liu S."/>
            <person name="Lin W."/>
            <person name="Guo K."/>
            <person name="Jin S."/>
            <person name="Xu P."/>
            <person name="Storey K.B."/>
            <person name="Huan P."/>
            <person name="Zhang T."/>
            <person name="Zhou Y."/>
            <person name="Zhang J."/>
            <person name="Lin C."/>
            <person name="Li X."/>
            <person name="Xing L."/>
            <person name="Huo D."/>
            <person name="Sun M."/>
            <person name="Wang L."/>
            <person name="Mercier A."/>
            <person name="Li F."/>
            <person name="Yang H."/>
            <person name="Xiang J."/>
        </authorList>
    </citation>
    <scope>NUCLEOTIDE SEQUENCE [LARGE SCALE GENOMIC DNA]</scope>
    <source>
        <strain evidence="2">Shaxun</strain>
        <tissue evidence="2">Muscle</tissue>
    </source>
</reference>
<feature type="region of interest" description="Disordered" evidence="1">
    <location>
        <begin position="67"/>
        <end position="86"/>
    </location>
</feature>
<dbReference type="InterPro" id="IPR050784">
    <property type="entry name" value="IAP"/>
</dbReference>
<dbReference type="OrthoDB" id="5855668at2759"/>
<dbReference type="STRING" id="307972.A0A2G8KVP2"/>
<comment type="caution">
    <text evidence="2">The sequence shown here is derived from an EMBL/GenBank/DDBJ whole genome shotgun (WGS) entry which is preliminary data.</text>
</comment>
<evidence type="ECO:0000313" key="2">
    <source>
        <dbReference type="EMBL" id="PIK52077.1"/>
    </source>
</evidence>